<accession>A0A561EU58</accession>
<reference evidence="7 8" key="1">
    <citation type="submission" date="2019-06" db="EMBL/GenBank/DDBJ databases">
        <title>Sequencing the genomes of 1000 actinobacteria strains.</title>
        <authorList>
            <person name="Klenk H.-P."/>
        </authorList>
    </citation>
    <scope>NUCLEOTIDE SEQUENCE [LARGE SCALE GENOMIC DNA]</scope>
    <source>
        <strain evidence="7 8">DSM 41649</strain>
    </source>
</reference>
<organism evidence="7 8">
    <name type="scientific">Kitasatospora atroaurantiaca</name>
    <dbReference type="NCBI Taxonomy" id="285545"/>
    <lineage>
        <taxon>Bacteria</taxon>
        <taxon>Bacillati</taxon>
        <taxon>Actinomycetota</taxon>
        <taxon>Actinomycetes</taxon>
        <taxon>Kitasatosporales</taxon>
        <taxon>Streptomycetaceae</taxon>
        <taxon>Kitasatospora</taxon>
    </lineage>
</organism>
<dbReference type="Gene3D" id="3.40.80.10">
    <property type="entry name" value="Peptidoglycan recognition protein-like"/>
    <property type="match status" value="1"/>
</dbReference>
<evidence type="ECO:0000256" key="5">
    <source>
        <dbReference type="SAM" id="SignalP"/>
    </source>
</evidence>
<dbReference type="OrthoDB" id="66275at2"/>
<evidence type="ECO:0000313" key="7">
    <source>
        <dbReference type="EMBL" id="TWE19127.1"/>
    </source>
</evidence>
<dbReference type="GO" id="GO:0009253">
    <property type="term" value="P:peptidoglycan catabolic process"/>
    <property type="evidence" value="ECO:0007669"/>
    <property type="project" value="InterPro"/>
</dbReference>
<dbReference type="SMART" id="SM00644">
    <property type="entry name" value="Ami_2"/>
    <property type="match status" value="1"/>
</dbReference>
<evidence type="ECO:0000256" key="4">
    <source>
        <dbReference type="ARBA" id="ARBA00023316"/>
    </source>
</evidence>
<sequence>MTATHRAHRASHRRRHKLRIPLAVTAAAAATATGFALFAGASTTPAAASAGSDALQRQFAAAAAEFHVPQSVLLALSYQETRWESHQGQPSTTGNYNVMGLTQVDPAAVAITQGEEGGAGEDAHAVAKSAATPSSTTAPIDSPALHTLEAAARLIGQPTAALRTDTAQSVRGGAALIAKYQKEIGKPASADASAWYDAVVRFSQSPAADGGRQFADRVYRTIKTGAERTTVEGQHVTLGPNAQVSTPVLAASPRDVSTVECPPTLNCDIVNAAYQSTGSGSSLSYGNYAKFNRPADGQDIRYIIVHDTEGAYDGALSVFKNPAKQASAHYLVGGNNNKVTQLVATKDVAWHAGNRYVNMHSIGIEHEGWAIPNASWYTDQQYQNSALLTKYLADRFGVPLDRQHILGHDDVPVPAYNLGGEHWDPGTLWDWDHYMDLLGSPIRSNGGGSLLVGGKVVIDPPLTTANQPSVTGCGPDPSREYPGQPCPTMPGNFVYLYTGPGTSYALVNSGGTDASDGRAKAVSGQSFVIADLKGDWTAIWFGGSKAWFYNPNGQNGVADDRTKQLLVKPKNNDAPVYGRAFPEALAYPAGIKADDVTPLSPTATVPTGQLYAVLGSGPVISDNYHVANDDGSDWAKNSVIVGSTKYYEIRYNHRIAYVKADDVDVVAATTPAPSGYTPFGPTRLLDTRSGLGAPAAKVGADRTVSLQVTGGDTGVPANATSVILNVTAVAPTSNGFVTVYPDGQPRPLASNLNFSAGQVIPNLVVVPVVNGKVNFYNRAGSVDLLADITGYYTPDGTSKLTTTTPTRLLDTREGTGAPKAQVGAGGEVTLQVAGNAGVPANATGVILNVTATGPTADSFVTVYPHGSTMPTVSNLNFTAGQTIPNLVIVPITDGKVSLFNRAGSVDLLADITGYYAPDGASTFTSAGPTRLLDTRSGLGAPQAKVGAGSTLTLQVAGKAGLPSSGVTAVVLNVTAVLPSADSFVTVYPDGTTRPNVSNLNFKAGQVIPNLVVVPVVNGKVAFFNRAGSADLLADITGYYTN</sequence>
<dbReference type="RefSeq" id="WP_145792707.1">
    <property type="nucleotide sequence ID" value="NZ_BAAABR010000077.1"/>
</dbReference>
<dbReference type="GO" id="GO:0071555">
    <property type="term" value="P:cell wall organization"/>
    <property type="evidence" value="ECO:0007669"/>
    <property type="project" value="UniProtKB-KW"/>
</dbReference>
<dbReference type="SUPFAM" id="SSF55846">
    <property type="entry name" value="N-acetylmuramoyl-L-alanine amidase-like"/>
    <property type="match status" value="1"/>
</dbReference>
<dbReference type="Proteomes" id="UP000318416">
    <property type="component" value="Unassembled WGS sequence"/>
</dbReference>
<dbReference type="PANTHER" id="PTHR30417">
    <property type="entry name" value="N-ACETYLMURAMOYL-L-ALANINE AMIDASE AMID"/>
    <property type="match status" value="1"/>
</dbReference>
<dbReference type="CDD" id="cd06583">
    <property type="entry name" value="PGRP"/>
    <property type="match status" value="1"/>
</dbReference>
<evidence type="ECO:0000256" key="3">
    <source>
        <dbReference type="ARBA" id="ARBA00022801"/>
    </source>
</evidence>
<gene>
    <name evidence="7" type="ORF">FB465_4231</name>
</gene>
<protein>
    <recommendedName>
        <fullName evidence="2">N-acetylmuramoyl-L-alanine amidase</fullName>
        <ecNumber evidence="2">3.5.1.28</ecNumber>
    </recommendedName>
</protein>
<dbReference type="InterPro" id="IPR051206">
    <property type="entry name" value="NAMLAA_amidase_2"/>
</dbReference>
<dbReference type="InterPro" id="IPR036505">
    <property type="entry name" value="Amidase/PGRP_sf"/>
</dbReference>
<evidence type="ECO:0000313" key="8">
    <source>
        <dbReference type="Proteomes" id="UP000318416"/>
    </source>
</evidence>
<dbReference type="FunFam" id="3.40.80.10:FF:000006">
    <property type="entry name" value="N-acetylmuramoyl-L-alanine amidase"/>
    <property type="match status" value="1"/>
</dbReference>
<comment type="caution">
    <text evidence="7">The sequence shown here is derived from an EMBL/GenBank/DDBJ whole genome shotgun (WGS) entry which is preliminary data.</text>
</comment>
<evidence type="ECO:0000259" key="6">
    <source>
        <dbReference type="SMART" id="SM00644"/>
    </source>
</evidence>
<comment type="catalytic activity">
    <reaction evidence="1">
        <text>Hydrolyzes the link between N-acetylmuramoyl residues and L-amino acid residues in certain cell-wall glycopeptides.</text>
        <dbReference type="EC" id="3.5.1.28"/>
    </reaction>
</comment>
<feature type="chain" id="PRO_5021911820" description="N-acetylmuramoyl-L-alanine amidase" evidence="5">
    <location>
        <begin position="42"/>
        <end position="1041"/>
    </location>
</feature>
<feature type="domain" description="N-acetylmuramoyl-L-alanine amidase" evidence="6">
    <location>
        <begin position="288"/>
        <end position="426"/>
    </location>
</feature>
<evidence type="ECO:0000256" key="1">
    <source>
        <dbReference type="ARBA" id="ARBA00001561"/>
    </source>
</evidence>
<keyword evidence="8" id="KW-1185">Reference proteome</keyword>
<dbReference type="AlphaFoldDB" id="A0A561EU58"/>
<name>A0A561EU58_9ACTN</name>
<keyword evidence="4" id="KW-0961">Cell wall biogenesis/degradation</keyword>
<evidence type="ECO:0000256" key="2">
    <source>
        <dbReference type="ARBA" id="ARBA00011901"/>
    </source>
</evidence>
<dbReference type="EC" id="3.5.1.28" evidence="2"/>
<dbReference type="GO" id="GO:0008745">
    <property type="term" value="F:N-acetylmuramoyl-L-alanine amidase activity"/>
    <property type="evidence" value="ECO:0007669"/>
    <property type="project" value="UniProtKB-EC"/>
</dbReference>
<keyword evidence="5" id="KW-0732">Signal</keyword>
<feature type="signal peptide" evidence="5">
    <location>
        <begin position="1"/>
        <end position="41"/>
    </location>
</feature>
<dbReference type="Pfam" id="PF01510">
    <property type="entry name" value="Amidase_2"/>
    <property type="match status" value="1"/>
</dbReference>
<dbReference type="SUPFAM" id="SSF53955">
    <property type="entry name" value="Lysozyme-like"/>
    <property type="match status" value="1"/>
</dbReference>
<proteinExistence type="predicted"/>
<dbReference type="GO" id="GO:0009254">
    <property type="term" value="P:peptidoglycan turnover"/>
    <property type="evidence" value="ECO:0007669"/>
    <property type="project" value="TreeGrafter"/>
</dbReference>
<keyword evidence="3" id="KW-0378">Hydrolase</keyword>
<dbReference type="Gene3D" id="1.10.530.10">
    <property type="match status" value="1"/>
</dbReference>
<dbReference type="EMBL" id="VIVR01000001">
    <property type="protein sequence ID" value="TWE19127.1"/>
    <property type="molecule type" value="Genomic_DNA"/>
</dbReference>
<dbReference type="InterPro" id="IPR023346">
    <property type="entry name" value="Lysozyme-like_dom_sf"/>
</dbReference>
<dbReference type="InterPro" id="IPR002502">
    <property type="entry name" value="Amidase_domain"/>
</dbReference>
<dbReference type="PANTHER" id="PTHR30417:SF1">
    <property type="entry name" value="N-ACETYLMURAMOYL-L-ALANINE AMIDASE AMID"/>
    <property type="match status" value="1"/>
</dbReference>